<name>A0A481YMM9_9VIRU</name>
<accession>A0A481YMM9</accession>
<organism evidence="1">
    <name type="scientific">Pithovirus LCDPAC01</name>
    <dbReference type="NCBI Taxonomy" id="2506600"/>
    <lineage>
        <taxon>Viruses</taxon>
        <taxon>Pithoviruses</taxon>
    </lineage>
</organism>
<reference evidence="1" key="1">
    <citation type="journal article" date="2019" name="MBio">
        <title>Virus Genomes from Deep Sea Sediments Expand the Ocean Megavirome and Support Independent Origins of Viral Gigantism.</title>
        <authorList>
            <person name="Backstrom D."/>
            <person name="Yutin N."/>
            <person name="Jorgensen S.L."/>
            <person name="Dharamshi J."/>
            <person name="Homa F."/>
            <person name="Zaremba-Niedwiedzka K."/>
            <person name="Spang A."/>
            <person name="Wolf Y.I."/>
            <person name="Koonin E.V."/>
            <person name="Ettema T.J."/>
        </authorList>
    </citation>
    <scope>NUCLEOTIDE SEQUENCE</scope>
</reference>
<evidence type="ECO:0000313" key="1">
    <source>
        <dbReference type="EMBL" id="QBK84589.1"/>
    </source>
</evidence>
<gene>
    <name evidence="1" type="ORF">LCDPAC01_00700</name>
</gene>
<dbReference type="EMBL" id="MK500280">
    <property type="protein sequence ID" value="QBK84589.1"/>
    <property type="molecule type" value="Genomic_DNA"/>
</dbReference>
<proteinExistence type="predicted"/>
<protein>
    <submittedName>
        <fullName evidence="1">Uncharacterized protein</fullName>
    </submittedName>
</protein>
<sequence>MINEKIFGKELERITDYIITRVELKNGKFYYKGQKTNPELKYPMDVKLFRFKAEEFEETDIHLGNNVYLAPPAGVEVWEVPYFMSVQIDGINFTDVVTLTTSHISPINYNTILIDRKLTDYERWKINEDKLISLMSHLVTFGSVPAYLYSQYKYDIKNAILGVIQSGDTINDRVREFVHLFYSNVKEQNWNRIFQDLLNDYDKFNDKLKKDIIRGSIPIPIKDIRRIVTEY</sequence>